<evidence type="ECO:0000256" key="4">
    <source>
        <dbReference type="ARBA" id="ARBA00023163"/>
    </source>
</evidence>
<gene>
    <name evidence="6" type="ORF">GT718_02600</name>
</gene>
<keyword evidence="3" id="KW-0238">DNA-binding</keyword>
<dbReference type="Pfam" id="PF13377">
    <property type="entry name" value="Peripla_BP_3"/>
    <property type="match status" value="1"/>
</dbReference>
<evidence type="ECO:0000313" key="6">
    <source>
        <dbReference type="EMBL" id="MZL76272.1"/>
    </source>
</evidence>
<reference evidence="6 7" key="1">
    <citation type="journal article" date="2019" name="Nat. Med.">
        <title>A library of human gut bacterial isolates paired with longitudinal multiomics data enables mechanistic microbiome research.</title>
        <authorList>
            <person name="Poyet M."/>
            <person name="Groussin M."/>
            <person name="Gibbons S.M."/>
            <person name="Avila-Pacheco J."/>
            <person name="Jiang X."/>
            <person name="Kearney S.M."/>
            <person name="Perrotta A.R."/>
            <person name="Berdy B."/>
            <person name="Zhao S."/>
            <person name="Lieberman T.D."/>
            <person name="Swanson P.K."/>
            <person name="Smith M."/>
            <person name="Roesemann S."/>
            <person name="Alexander J.E."/>
            <person name="Rich S.A."/>
            <person name="Livny J."/>
            <person name="Vlamakis H."/>
            <person name="Clish C."/>
            <person name="Bullock K."/>
            <person name="Deik A."/>
            <person name="Scott J."/>
            <person name="Pierce K.A."/>
            <person name="Xavier R.J."/>
            <person name="Alm E.J."/>
        </authorList>
    </citation>
    <scope>NUCLEOTIDE SEQUENCE [LARGE SCALE GENOMIC DNA]</scope>
    <source>
        <strain evidence="6 7">BIOML-A1</strain>
    </source>
</reference>
<evidence type="ECO:0000259" key="5">
    <source>
        <dbReference type="Pfam" id="PF13377"/>
    </source>
</evidence>
<dbReference type="CDD" id="cd06267">
    <property type="entry name" value="PBP1_LacI_sugar_binding-like"/>
    <property type="match status" value="1"/>
</dbReference>
<dbReference type="Proteomes" id="UP000452293">
    <property type="component" value="Unassembled WGS sequence"/>
</dbReference>
<name>A0ABW9X0B6_9FIRM</name>
<keyword evidence="4" id="KW-0804">Transcription</keyword>
<dbReference type="InterPro" id="IPR028082">
    <property type="entry name" value="Peripla_BP_I"/>
</dbReference>
<proteinExistence type="predicted"/>
<dbReference type="SUPFAM" id="SSF53822">
    <property type="entry name" value="Periplasmic binding protein-like I"/>
    <property type="match status" value="1"/>
</dbReference>
<evidence type="ECO:0000313" key="7">
    <source>
        <dbReference type="Proteomes" id="UP000452293"/>
    </source>
</evidence>
<evidence type="ECO:0000256" key="1">
    <source>
        <dbReference type="ARBA" id="ARBA00022491"/>
    </source>
</evidence>
<dbReference type="PANTHER" id="PTHR30146:SF148">
    <property type="entry name" value="HTH-TYPE TRANSCRIPTIONAL REPRESSOR PURR-RELATED"/>
    <property type="match status" value="1"/>
</dbReference>
<dbReference type="Gene3D" id="3.40.50.2300">
    <property type="match status" value="2"/>
</dbReference>
<keyword evidence="1" id="KW-0678">Repressor</keyword>
<accession>A0ABW9X0B6</accession>
<evidence type="ECO:0000256" key="2">
    <source>
        <dbReference type="ARBA" id="ARBA00023015"/>
    </source>
</evidence>
<comment type="caution">
    <text evidence="6">The sequence shown here is derived from an EMBL/GenBank/DDBJ whole genome shotgun (WGS) entry which is preliminary data.</text>
</comment>
<dbReference type="PANTHER" id="PTHR30146">
    <property type="entry name" value="LACI-RELATED TRANSCRIPTIONAL REPRESSOR"/>
    <property type="match status" value="1"/>
</dbReference>
<protein>
    <submittedName>
        <fullName evidence="6">Substrate-binding domain-containing protein</fullName>
    </submittedName>
</protein>
<dbReference type="EMBL" id="WWVW01000003">
    <property type="protein sequence ID" value="MZL76272.1"/>
    <property type="molecule type" value="Genomic_DNA"/>
</dbReference>
<dbReference type="InterPro" id="IPR046335">
    <property type="entry name" value="LacI/GalR-like_sensor"/>
</dbReference>
<keyword evidence="2" id="KW-0805">Transcription regulation</keyword>
<keyword evidence="7" id="KW-1185">Reference proteome</keyword>
<sequence length="130" mass="14701">MCTLIGQIHGDYEKSSLISVIEKIFVPQKLPTALFCYSDEVAIEVMSWIMKHGYRIPEDVSVVSFDGIPFAERITPSLSTISQPVEYQAKSIINGMLYLQDGAERPCDEKENEYLLQIRDSVGIPGHYEK</sequence>
<evidence type="ECO:0000256" key="3">
    <source>
        <dbReference type="ARBA" id="ARBA00023125"/>
    </source>
</evidence>
<organism evidence="6 7">
    <name type="scientific">Blautia massiliensis</name>
    <name type="common">ex Durand et al. 2017</name>
    <dbReference type="NCBI Taxonomy" id="1737424"/>
    <lineage>
        <taxon>Bacteria</taxon>
        <taxon>Bacillati</taxon>
        <taxon>Bacillota</taxon>
        <taxon>Clostridia</taxon>
        <taxon>Lachnospirales</taxon>
        <taxon>Lachnospiraceae</taxon>
        <taxon>Blautia</taxon>
    </lineage>
</organism>
<feature type="domain" description="Transcriptional regulator LacI/GalR-like sensor" evidence="5">
    <location>
        <begin position="27"/>
        <end position="121"/>
    </location>
</feature>